<reference evidence="4" key="1">
    <citation type="journal article" date="2015" name="Nature">
        <title>Complex archaea that bridge the gap between prokaryotes and eukaryotes.</title>
        <authorList>
            <person name="Spang A."/>
            <person name="Saw J.H."/>
            <person name="Jorgensen S.L."/>
            <person name="Zaremba-Niedzwiedzka K."/>
            <person name="Martijn J."/>
            <person name="Lind A.E."/>
            <person name="van Eijk R."/>
            <person name="Schleper C."/>
            <person name="Guy L."/>
            <person name="Ettema T.J."/>
        </authorList>
    </citation>
    <scope>NUCLEOTIDE SEQUENCE</scope>
</reference>
<dbReference type="InterPro" id="IPR002104">
    <property type="entry name" value="Integrase_catalytic"/>
</dbReference>
<feature type="domain" description="Tyr recombinase" evidence="3">
    <location>
        <begin position="99"/>
        <end position="288"/>
    </location>
</feature>
<dbReference type="GO" id="GO:0015074">
    <property type="term" value="P:DNA integration"/>
    <property type="evidence" value="ECO:0007669"/>
    <property type="project" value="InterPro"/>
</dbReference>
<keyword evidence="1" id="KW-0238">DNA-binding</keyword>
<evidence type="ECO:0000313" key="4">
    <source>
        <dbReference type="EMBL" id="KKM73824.1"/>
    </source>
</evidence>
<dbReference type="PANTHER" id="PTHR30349">
    <property type="entry name" value="PHAGE INTEGRASE-RELATED"/>
    <property type="match status" value="1"/>
</dbReference>
<dbReference type="InterPro" id="IPR011010">
    <property type="entry name" value="DNA_brk_join_enz"/>
</dbReference>
<organism evidence="4">
    <name type="scientific">marine sediment metagenome</name>
    <dbReference type="NCBI Taxonomy" id="412755"/>
    <lineage>
        <taxon>unclassified sequences</taxon>
        <taxon>metagenomes</taxon>
        <taxon>ecological metagenomes</taxon>
    </lineage>
</organism>
<keyword evidence="2" id="KW-0233">DNA recombination</keyword>
<proteinExistence type="predicted"/>
<evidence type="ECO:0000256" key="1">
    <source>
        <dbReference type="ARBA" id="ARBA00023125"/>
    </source>
</evidence>
<gene>
    <name evidence="4" type="ORF">LCGC14_1406540</name>
</gene>
<dbReference type="SUPFAM" id="SSF56349">
    <property type="entry name" value="DNA breaking-rejoining enzymes"/>
    <property type="match status" value="1"/>
</dbReference>
<dbReference type="EMBL" id="LAZR01009239">
    <property type="protein sequence ID" value="KKM73824.1"/>
    <property type="molecule type" value="Genomic_DNA"/>
</dbReference>
<dbReference type="AlphaFoldDB" id="A0A0F9JVJ9"/>
<dbReference type="Gene3D" id="1.10.443.10">
    <property type="entry name" value="Intergrase catalytic core"/>
    <property type="match status" value="1"/>
</dbReference>
<evidence type="ECO:0000256" key="2">
    <source>
        <dbReference type="ARBA" id="ARBA00023172"/>
    </source>
</evidence>
<protein>
    <recommendedName>
        <fullName evidence="3">Tyr recombinase domain-containing protein</fullName>
    </recommendedName>
</protein>
<name>A0A0F9JVJ9_9ZZZZ</name>
<accession>A0A0F9JVJ9</accession>
<dbReference type="Pfam" id="PF00589">
    <property type="entry name" value="Phage_integrase"/>
    <property type="match status" value="1"/>
</dbReference>
<evidence type="ECO:0000259" key="3">
    <source>
        <dbReference type="PROSITE" id="PS51898"/>
    </source>
</evidence>
<dbReference type="InterPro" id="IPR050090">
    <property type="entry name" value="Tyrosine_recombinase_XerCD"/>
</dbReference>
<dbReference type="GO" id="GO:0006310">
    <property type="term" value="P:DNA recombination"/>
    <property type="evidence" value="ECO:0007669"/>
    <property type="project" value="UniProtKB-KW"/>
</dbReference>
<dbReference type="PANTHER" id="PTHR30349:SF41">
    <property type="entry name" value="INTEGRASE_RECOMBINASE PROTEIN MJ0367-RELATED"/>
    <property type="match status" value="1"/>
</dbReference>
<dbReference type="InterPro" id="IPR013762">
    <property type="entry name" value="Integrase-like_cat_sf"/>
</dbReference>
<sequence>MIFLNSEVEKALVSFLDANNLDVKTKSKYLEFYYKFANVHGELNQKTLDEFLKYNNNSPSRAMLRHLINSIGRWDFPQGILGEVVKLDIPRRTGRKEKKDPLHLDFKELEYLIEHMTGDSIIEERNRLAILTQWWGALRVSEVLGIGIKELETEHYNKDEEFQRIKLRSESTKFGKEGYCYIPTDVYYKITEYLKRRCRINSFMQKLDLGENIWGFNKSAYDKLVRKKTKAILGRAYNTHSLRHGRGTDLIKKGVPIEKVKEILRHKDISSTQIYVHLSDSDIKESLK</sequence>
<dbReference type="PROSITE" id="PS51898">
    <property type="entry name" value="TYR_RECOMBINASE"/>
    <property type="match status" value="1"/>
</dbReference>
<dbReference type="CDD" id="cd00397">
    <property type="entry name" value="DNA_BRE_C"/>
    <property type="match status" value="1"/>
</dbReference>
<dbReference type="GO" id="GO:0003677">
    <property type="term" value="F:DNA binding"/>
    <property type="evidence" value="ECO:0007669"/>
    <property type="project" value="UniProtKB-KW"/>
</dbReference>
<comment type="caution">
    <text evidence="4">The sequence shown here is derived from an EMBL/GenBank/DDBJ whole genome shotgun (WGS) entry which is preliminary data.</text>
</comment>